<sequence length="82" mass="9617">MDFKDLKEYSEKDLHQLLNEQRERLQQLRFKAGQSQVTNIRELRQVKKTIAKILTKLKMNQAAASQKSTQAETERETKQAKA</sequence>
<name>A0A2H0W430_9BACT</name>
<evidence type="ECO:0000256" key="3">
    <source>
        <dbReference type="ARBA" id="ARBA00023274"/>
    </source>
</evidence>
<keyword evidence="2 5" id="KW-0689">Ribosomal protein</keyword>
<dbReference type="GO" id="GO:0005840">
    <property type="term" value="C:ribosome"/>
    <property type="evidence" value="ECO:0007669"/>
    <property type="project" value="UniProtKB-KW"/>
</dbReference>
<evidence type="ECO:0000256" key="4">
    <source>
        <dbReference type="ARBA" id="ARBA00035204"/>
    </source>
</evidence>
<dbReference type="GO" id="GO:1990904">
    <property type="term" value="C:ribonucleoprotein complex"/>
    <property type="evidence" value="ECO:0007669"/>
    <property type="project" value="UniProtKB-KW"/>
</dbReference>
<dbReference type="InterPro" id="IPR001854">
    <property type="entry name" value="Ribosomal_uL29"/>
</dbReference>
<evidence type="ECO:0000256" key="6">
    <source>
        <dbReference type="SAM" id="MobiDB-lite"/>
    </source>
</evidence>
<organism evidence="7 8">
    <name type="scientific">Candidatus Buchananbacteria bacterium CG10_big_fil_rev_8_21_14_0_10_42_9</name>
    <dbReference type="NCBI Taxonomy" id="1974526"/>
    <lineage>
        <taxon>Bacteria</taxon>
        <taxon>Candidatus Buchananiibacteriota</taxon>
    </lineage>
</organism>
<dbReference type="InterPro" id="IPR036049">
    <property type="entry name" value="Ribosomal_uL29_sf"/>
</dbReference>
<dbReference type="GO" id="GO:0003735">
    <property type="term" value="F:structural constituent of ribosome"/>
    <property type="evidence" value="ECO:0007669"/>
    <property type="project" value="InterPro"/>
</dbReference>
<dbReference type="Gene3D" id="1.10.287.310">
    <property type="match status" value="1"/>
</dbReference>
<dbReference type="Pfam" id="PF00831">
    <property type="entry name" value="Ribosomal_L29"/>
    <property type="match status" value="1"/>
</dbReference>
<comment type="caution">
    <text evidence="7">The sequence shown here is derived from an EMBL/GenBank/DDBJ whole genome shotgun (WGS) entry which is preliminary data.</text>
</comment>
<evidence type="ECO:0000256" key="1">
    <source>
        <dbReference type="ARBA" id="ARBA00009254"/>
    </source>
</evidence>
<reference evidence="8" key="1">
    <citation type="submission" date="2017-09" db="EMBL/GenBank/DDBJ databases">
        <title>Depth-based differentiation of microbial function through sediment-hosted aquifers and enrichment of novel symbionts in the deep terrestrial subsurface.</title>
        <authorList>
            <person name="Probst A.J."/>
            <person name="Ladd B."/>
            <person name="Jarett J.K."/>
            <person name="Geller-Mcgrath D.E."/>
            <person name="Sieber C.M.K."/>
            <person name="Emerson J.B."/>
            <person name="Anantharaman K."/>
            <person name="Thomas B.C."/>
            <person name="Malmstrom R."/>
            <person name="Stieglmeier M."/>
            <person name="Klingl A."/>
            <person name="Woyke T."/>
            <person name="Ryan C.M."/>
            <person name="Banfield J.F."/>
        </authorList>
    </citation>
    <scope>NUCLEOTIDE SEQUENCE [LARGE SCALE GENOMIC DNA]</scope>
</reference>
<dbReference type="GO" id="GO:0006412">
    <property type="term" value="P:translation"/>
    <property type="evidence" value="ECO:0007669"/>
    <property type="project" value="UniProtKB-UniRule"/>
</dbReference>
<evidence type="ECO:0000256" key="2">
    <source>
        <dbReference type="ARBA" id="ARBA00022980"/>
    </source>
</evidence>
<protein>
    <recommendedName>
        <fullName evidence="4 5">Large ribosomal subunit protein uL29</fullName>
    </recommendedName>
</protein>
<keyword evidence="3 5" id="KW-0687">Ribonucleoprotein</keyword>
<feature type="compositionally biased region" description="Polar residues" evidence="6">
    <location>
        <begin position="62"/>
        <end position="71"/>
    </location>
</feature>
<proteinExistence type="inferred from homology"/>
<accession>A0A2H0W430</accession>
<evidence type="ECO:0000256" key="5">
    <source>
        <dbReference type="HAMAP-Rule" id="MF_00374"/>
    </source>
</evidence>
<feature type="compositionally biased region" description="Basic and acidic residues" evidence="6">
    <location>
        <begin position="72"/>
        <end position="82"/>
    </location>
</feature>
<dbReference type="AlphaFoldDB" id="A0A2H0W430"/>
<dbReference type="EMBL" id="PEZZ01000007">
    <property type="protein sequence ID" value="PIS05410.1"/>
    <property type="molecule type" value="Genomic_DNA"/>
</dbReference>
<dbReference type="HAMAP" id="MF_00374">
    <property type="entry name" value="Ribosomal_uL29"/>
    <property type="match status" value="1"/>
</dbReference>
<dbReference type="Proteomes" id="UP000230935">
    <property type="component" value="Unassembled WGS sequence"/>
</dbReference>
<gene>
    <name evidence="5 7" type="primary">rpmC</name>
    <name evidence="7" type="ORF">COT81_01365</name>
</gene>
<comment type="similarity">
    <text evidence="1 5">Belongs to the universal ribosomal protein uL29 family.</text>
</comment>
<evidence type="ECO:0000313" key="8">
    <source>
        <dbReference type="Proteomes" id="UP000230935"/>
    </source>
</evidence>
<feature type="region of interest" description="Disordered" evidence="6">
    <location>
        <begin position="60"/>
        <end position="82"/>
    </location>
</feature>
<dbReference type="NCBIfam" id="TIGR00012">
    <property type="entry name" value="L29"/>
    <property type="match status" value="1"/>
</dbReference>
<evidence type="ECO:0000313" key="7">
    <source>
        <dbReference type="EMBL" id="PIS05410.1"/>
    </source>
</evidence>
<dbReference type="SUPFAM" id="SSF46561">
    <property type="entry name" value="Ribosomal protein L29 (L29p)"/>
    <property type="match status" value="1"/>
</dbReference>